<dbReference type="PANTHER" id="PTHR24002:SF3">
    <property type="entry name" value="SOLUTE CARRIER FAMILY 22 MEMBER 18"/>
    <property type="match status" value="1"/>
</dbReference>
<dbReference type="Proteomes" id="UP001153069">
    <property type="component" value="Unassembled WGS sequence"/>
</dbReference>
<dbReference type="InterPro" id="IPR011701">
    <property type="entry name" value="MFS"/>
</dbReference>
<feature type="transmembrane region" description="Helical" evidence="2">
    <location>
        <begin position="328"/>
        <end position="350"/>
    </location>
</feature>
<feature type="transmembrane region" description="Helical" evidence="2">
    <location>
        <begin position="240"/>
        <end position="258"/>
    </location>
</feature>
<evidence type="ECO:0000256" key="2">
    <source>
        <dbReference type="SAM" id="Phobius"/>
    </source>
</evidence>
<dbReference type="SUPFAM" id="SSF103473">
    <property type="entry name" value="MFS general substrate transporter"/>
    <property type="match status" value="1"/>
</dbReference>
<feature type="transmembrane region" description="Helical" evidence="2">
    <location>
        <begin position="290"/>
        <end position="308"/>
    </location>
</feature>
<name>A0A9N8HN29_9STRA</name>
<feature type="region of interest" description="Disordered" evidence="1">
    <location>
        <begin position="35"/>
        <end position="68"/>
    </location>
</feature>
<feature type="transmembrane region" description="Helical" evidence="2">
    <location>
        <begin position="74"/>
        <end position="93"/>
    </location>
</feature>
<organism evidence="3 4">
    <name type="scientific">Seminavis robusta</name>
    <dbReference type="NCBI Taxonomy" id="568900"/>
    <lineage>
        <taxon>Eukaryota</taxon>
        <taxon>Sar</taxon>
        <taxon>Stramenopiles</taxon>
        <taxon>Ochrophyta</taxon>
        <taxon>Bacillariophyta</taxon>
        <taxon>Bacillariophyceae</taxon>
        <taxon>Bacillariophycidae</taxon>
        <taxon>Naviculales</taxon>
        <taxon>Naviculaceae</taxon>
        <taxon>Seminavis</taxon>
    </lineage>
</organism>
<keyword evidence="4" id="KW-1185">Reference proteome</keyword>
<gene>
    <name evidence="3" type="ORF">SEMRO_791_G202970.1</name>
</gene>
<feature type="transmembrane region" description="Helical" evidence="2">
    <location>
        <begin position="146"/>
        <end position="165"/>
    </location>
</feature>
<feature type="transmembrane region" description="Helical" evidence="2">
    <location>
        <begin position="419"/>
        <end position="440"/>
    </location>
</feature>
<feature type="transmembrane region" description="Helical" evidence="2">
    <location>
        <begin position="212"/>
        <end position="234"/>
    </location>
</feature>
<accession>A0A9N8HN29</accession>
<evidence type="ECO:0000313" key="4">
    <source>
        <dbReference type="Proteomes" id="UP001153069"/>
    </source>
</evidence>
<feature type="transmembrane region" description="Helical" evidence="2">
    <location>
        <begin position="452"/>
        <end position="472"/>
    </location>
</feature>
<keyword evidence="2" id="KW-0472">Membrane</keyword>
<dbReference type="GO" id="GO:0005635">
    <property type="term" value="C:nuclear envelope"/>
    <property type="evidence" value="ECO:0007669"/>
    <property type="project" value="TreeGrafter"/>
</dbReference>
<feature type="transmembrane region" description="Helical" evidence="2">
    <location>
        <begin position="386"/>
        <end position="407"/>
    </location>
</feature>
<evidence type="ECO:0000313" key="3">
    <source>
        <dbReference type="EMBL" id="CAB9516553.1"/>
    </source>
</evidence>
<dbReference type="EMBL" id="CAICTM010000790">
    <property type="protein sequence ID" value="CAB9516553.1"/>
    <property type="molecule type" value="Genomic_DNA"/>
</dbReference>
<sequence>MTQQKNAIPILPTFIASTPITGSNMCAPETLSLRANKVDKPSSTLTEESPNKSSSSSSSSHSKKNQDERNLKKGIWLGTASLALLFVAITVTMPHTQSQRDTLGCDSMCVGSQTSVRSMLTLTGATMVGKLSDSTKLQSLGGARKICLFMGVVAATAGLLMGFFATNIQMLWASMIPGALLQHNANILKALFSSYHDAVPEKSSSTERAASAGLLGMAVGLALMAGPLAGVSLFSTYEQATIFGLVCVTISTILILCLPSTSAISKKVESINNKQGFFSSFDIRSARTPAAMFLMSARVCMALAFHIFQTIWTASLKERFDFGPKDYGRFISFIGLTYALSQGFLAKAILNFFGGSTPQGRVRLLMSCCICLGCGRYMAFQTTSLPVVYCLFGAIVTALGLINTMFTADTSKIATPDEIGSLFGVLAAVESAAGMAGPLLGGALSYIHPINAPLFAVVGLYVVVLSAVFLFYESLVLNHSERKQLQEEEALLKRQN</sequence>
<protein>
    <submittedName>
        <fullName evidence="3">Major Facilitator superfamily</fullName>
    </submittedName>
</protein>
<comment type="caution">
    <text evidence="3">The sequence shown here is derived from an EMBL/GenBank/DDBJ whole genome shotgun (WGS) entry which is preliminary data.</text>
</comment>
<keyword evidence="2" id="KW-1133">Transmembrane helix</keyword>
<dbReference type="PANTHER" id="PTHR24002">
    <property type="entry name" value="SOLUTE CARRIER FAMILY 22 MEMBER 18"/>
    <property type="match status" value="1"/>
</dbReference>
<dbReference type="InterPro" id="IPR036259">
    <property type="entry name" value="MFS_trans_sf"/>
</dbReference>
<dbReference type="Gene3D" id="1.20.1250.20">
    <property type="entry name" value="MFS general substrate transporter like domains"/>
    <property type="match status" value="1"/>
</dbReference>
<proteinExistence type="predicted"/>
<dbReference type="Pfam" id="PF07690">
    <property type="entry name" value="MFS_1"/>
    <property type="match status" value="1"/>
</dbReference>
<evidence type="ECO:0000256" key="1">
    <source>
        <dbReference type="SAM" id="MobiDB-lite"/>
    </source>
</evidence>
<dbReference type="GO" id="GO:0022857">
    <property type="term" value="F:transmembrane transporter activity"/>
    <property type="evidence" value="ECO:0007669"/>
    <property type="project" value="InterPro"/>
</dbReference>
<reference evidence="3" key="1">
    <citation type="submission" date="2020-06" db="EMBL/GenBank/DDBJ databases">
        <authorList>
            <consortium name="Plant Systems Biology data submission"/>
        </authorList>
    </citation>
    <scope>NUCLEOTIDE SEQUENCE</scope>
    <source>
        <strain evidence="3">D6</strain>
    </source>
</reference>
<dbReference type="AlphaFoldDB" id="A0A9N8HN29"/>
<keyword evidence="2" id="KW-0812">Transmembrane</keyword>
<dbReference type="OrthoDB" id="440553at2759"/>